<keyword evidence="6" id="KW-0067">ATP-binding</keyword>
<evidence type="ECO:0000256" key="7">
    <source>
        <dbReference type="ARBA" id="ARBA00047899"/>
    </source>
</evidence>
<dbReference type="GO" id="GO:0004674">
    <property type="term" value="F:protein serine/threonine kinase activity"/>
    <property type="evidence" value="ECO:0007669"/>
    <property type="project" value="UniProtKB-KW"/>
</dbReference>
<keyword evidence="3" id="KW-0808">Transferase</keyword>
<evidence type="ECO:0000313" key="10">
    <source>
        <dbReference type="EMBL" id="KAK4526533.1"/>
    </source>
</evidence>
<gene>
    <name evidence="10" type="ORF">GAYE_SCF25G4449</name>
</gene>
<keyword evidence="4" id="KW-0547">Nucleotide-binding</keyword>
<dbReference type="InterPro" id="IPR000719">
    <property type="entry name" value="Prot_kinase_dom"/>
</dbReference>
<keyword evidence="11" id="KW-1185">Reference proteome</keyword>
<evidence type="ECO:0000256" key="8">
    <source>
        <dbReference type="ARBA" id="ARBA00048679"/>
    </source>
</evidence>
<dbReference type="Pfam" id="PF00069">
    <property type="entry name" value="Pkinase"/>
    <property type="match status" value="1"/>
</dbReference>
<protein>
    <recommendedName>
        <fullName evidence="9">Protein kinase domain-containing protein</fullName>
    </recommendedName>
</protein>
<evidence type="ECO:0000256" key="5">
    <source>
        <dbReference type="ARBA" id="ARBA00022777"/>
    </source>
</evidence>
<accession>A0AAV9IGR9</accession>
<evidence type="ECO:0000256" key="4">
    <source>
        <dbReference type="ARBA" id="ARBA00022741"/>
    </source>
</evidence>
<dbReference type="Gene3D" id="1.10.510.10">
    <property type="entry name" value="Transferase(Phosphotransferase) domain 1"/>
    <property type="match status" value="1"/>
</dbReference>
<comment type="catalytic activity">
    <reaction evidence="7">
        <text>L-threonyl-[protein] + ATP = O-phospho-L-threonyl-[protein] + ADP + H(+)</text>
        <dbReference type="Rhea" id="RHEA:46608"/>
        <dbReference type="Rhea" id="RHEA-COMP:11060"/>
        <dbReference type="Rhea" id="RHEA-COMP:11605"/>
        <dbReference type="ChEBI" id="CHEBI:15378"/>
        <dbReference type="ChEBI" id="CHEBI:30013"/>
        <dbReference type="ChEBI" id="CHEBI:30616"/>
        <dbReference type="ChEBI" id="CHEBI:61977"/>
        <dbReference type="ChEBI" id="CHEBI:456216"/>
        <dbReference type="EC" id="2.7.11.1"/>
    </reaction>
</comment>
<evidence type="ECO:0000256" key="2">
    <source>
        <dbReference type="ARBA" id="ARBA00022527"/>
    </source>
</evidence>
<organism evidence="10 11">
    <name type="scientific">Galdieria yellowstonensis</name>
    <dbReference type="NCBI Taxonomy" id="3028027"/>
    <lineage>
        <taxon>Eukaryota</taxon>
        <taxon>Rhodophyta</taxon>
        <taxon>Bangiophyceae</taxon>
        <taxon>Galdieriales</taxon>
        <taxon>Galdieriaceae</taxon>
        <taxon>Galdieria</taxon>
    </lineage>
</organism>
<keyword evidence="5" id="KW-0418">Kinase</keyword>
<dbReference type="GO" id="GO:0005737">
    <property type="term" value="C:cytoplasm"/>
    <property type="evidence" value="ECO:0007669"/>
    <property type="project" value="TreeGrafter"/>
</dbReference>
<dbReference type="InterPro" id="IPR011009">
    <property type="entry name" value="Kinase-like_dom_sf"/>
</dbReference>
<dbReference type="GO" id="GO:0005524">
    <property type="term" value="F:ATP binding"/>
    <property type="evidence" value="ECO:0007669"/>
    <property type="project" value="UniProtKB-KW"/>
</dbReference>
<dbReference type="InterPro" id="IPR050629">
    <property type="entry name" value="STE20/SPS1-PAK"/>
</dbReference>
<comment type="similarity">
    <text evidence="1">Belongs to the protein kinase superfamily. STE Ser/Thr protein kinase family. STE20 subfamily.</text>
</comment>
<comment type="caution">
    <text evidence="10">The sequence shown here is derived from an EMBL/GenBank/DDBJ whole genome shotgun (WGS) entry which is preliminary data.</text>
</comment>
<evidence type="ECO:0000313" key="11">
    <source>
        <dbReference type="Proteomes" id="UP001300502"/>
    </source>
</evidence>
<feature type="domain" description="Protein kinase" evidence="9">
    <location>
        <begin position="19"/>
        <end position="284"/>
    </location>
</feature>
<name>A0AAV9IGR9_9RHOD</name>
<dbReference type="PANTHER" id="PTHR48012">
    <property type="entry name" value="STERILE20-LIKE KINASE, ISOFORM B-RELATED"/>
    <property type="match status" value="1"/>
</dbReference>
<evidence type="ECO:0000256" key="1">
    <source>
        <dbReference type="ARBA" id="ARBA00008874"/>
    </source>
</evidence>
<comment type="catalytic activity">
    <reaction evidence="8">
        <text>L-seryl-[protein] + ATP = O-phospho-L-seryl-[protein] + ADP + H(+)</text>
        <dbReference type="Rhea" id="RHEA:17989"/>
        <dbReference type="Rhea" id="RHEA-COMP:9863"/>
        <dbReference type="Rhea" id="RHEA-COMP:11604"/>
        <dbReference type="ChEBI" id="CHEBI:15378"/>
        <dbReference type="ChEBI" id="CHEBI:29999"/>
        <dbReference type="ChEBI" id="CHEBI:30616"/>
        <dbReference type="ChEBI" id="CHEBI:83421"/>
        <dbReference type="ChEBI" id="CHEBI:456216"/>
        <dbReference type="EC" id="2.7.11.1"/>
    </reaction>
</comment>
<evidence type="ECO:0000256" key="6">
    <source>
        <dbReference type="ARBA" id="ARBA00022840"/>
    </source>
</evidence>
<dbReference type="SUPFAM" id="SSF56112">
    <property type="entry name" value="Protein kinase-like (PK-like)"/>
    <property type="match status" value="1"/>
</dbReference>
<dbReference type="Proteomes" id="UP001300502">
    <property type="component" value="Unassembled WGS sequence"/>
</dbReference>
<sequence>MSRFENSSTVVNLKGDLTLHIEKYLATGSLGAVFQASLYHGAREQTRAVAAKFVHLPDCTTLQTTAVELQQSFLKVSSLHKSLLRCDVFADEQLKGLWIVSDLCYPGNTLLLSKTFGGFTESQIACFVEQVLAVLVSLEEKPSWQGLHCIKGSNILLDRDGLVKVVDYVQHPSIMHLLDNRMNIQRSVVYWSSPESINNQLSTNCSSDDIWALGVWMIELAQGYTPFHSYGPCKVASCLQAGERPQLECPSRYSIHFLDFLHQCLQKNPQLRPSARELLAHPFLSAARKEDISHILQHTLSQDQSNEMRDLYLNKEWIVILSGNKFVPLPYLSVFDVAVEQTKLSHGYE</sequence>
<proteinExistence type="inferred from homology"/>
<dbReference type="PROSITE" id="PS50011">
    <property type="entry name" value="PROTEIN_KINASE_DOM"/>
    <property type="match status" value="1"/>
</dbReference>
<dbReference type="PANTHER" id="PTHR48012:SF10">
    <property type="entry name" value="FI20177P1"/>
    <property type="match status" value="1"/>
</dbReference>
<evidence type="ECO:0000259" key="9">
    <source>
        <dbReference type="PROSITE" id="PS50011"/>
    </source>
</evidence>
<dbReference type="EMBL" id="JANCYU010000041">
    <property type="protein sequence ID" value="KAK4526533.1"/>
    <property type="molecule type" value="Genomic_DNA"/>
</dbReference>
<reference evidence="10 11" key="1">
    <citation type="submission" date="2022-07" db="EMBL/GenBank/DDBJ databases">
        <title>Genome-wide signatures of adaptation to extreme environments.</title>
        <authorList>
            <person name="Cho C.H."/>
            <person name="Yoon H.S."/>
        </authorList>
    </citation>
    <scope>NUCLEOTIDE SEQUENCE [LARGE SCALE GENOMIC DNA]</scope>
    <source>
        <strain evidence="10 11">108.79 E11</strain>
    </source>
</reference>
<dbReference type="AlphaFoldDB" id="A0AAV9IGR9"/>
<keyword evidence="2" id="KW-0723">Serine/threonine-protein kinase</keyword>
<evidence type="ECO:0000256" key="3">
    <source>
        <dbReference type="ARBA" id="ARBA00022679"/>
    </source>
</evidence>